<gene>
    <name evidence="1" type="ORF">HNQ77_000873</name>
</gene>
<sequence length="173" mass="19300">MAGKFCGHSDPPVNARGRLQIAELVSKIAAEPISAVYTSDLRRAITTAKALARPLAQDPIVRQGLREIAFGEWEGLAWQEIENRDPVYASKWMANYPNHSAPQGESFDAFRSRVLVEIDNILSCSRDSQAAVVTHAGVMRVVLQSLCGLDERDAWRRTEIYCSFFKYPCEAGR</sequence>
<dbReference type="EC" id="5.4.2.12" evidence="1"/>
<dbReference type="PANTHER" id="PTHR48100">
    <property type="entry name" value="BROAD-SPECIFICITY PHOSPHATASE YOR283W-RELATED"/>
    <property type="match status" value="1"/>
</dbReference>
<dbReference type="EMBL" id="JACHEK010000002">
    <property type="protein sequence ID" value="MBB6142929.1"/>
    <property type="molecule type" value="Genomic_DNA"/>
</dbReference>
<dbReference type="AlphaFoldDB" id="A0A841JT47"/>
<protein>
    <submittedName>
        <fullName evidence="1">Alpha-ribazole phosphatase/probable phosphoglycerate mutase</fullName>
        <ecNumber evidence="1">3.1.3.73</ecNumber>
        <ecNumber evidence="1">5.4.2.12</ecNumber>
    </submittedName>
</protein>
<dbReference type="Proteomes" id="UP000538666">
    <property type="component" value="Unassembled WGS sequence"/>
</dbReference>
<dbReference type="GO" id="GO:0043755">
    <property type="term" value="F:alpha-ribazole phosphatase activity"/>
    <property type="evidence" value="ECO:0007669"/>
    <property type="project" value="UniProtKB-EC"/>
</dbReference>
<keyword evidence="1" id="KW-0413">Isomerase</keyword>
<dbReference type="GO" id="GO:0005737">
    <property type="term" value="C:cytoplasm"/>
    <property type="evidence" value="ECO:0007669"/>
    <property type="project" value="TreeGrafter"/>
</dbReference>
<dbReference type="InterPro" id="IPR050275">
    <property type="entry name" value="PGM_Phosphatase"/>
</dbReference>
<organism evidence="1 2">
    <name type="scientific">Silvibacterium bohemicum</name>
    <dbReference type="NCBI Taxonomy" id="1577686"/>
    <lineage>
        <taxon>Bacteria</taxon>
        <taxon>Pseudomonadati</taxon>
        <taxon>Acidobacteriota</taxon>
        <taxon>Terriglobia</taxon>
        <taxon>Terriglobales</taxon>
        <taxon>Acidobacteriaceae</taxon>
        <taxon>Silvibacterium</taxon>
    </lineage>
</organism>
<dbReference type="InterPro" id="IPR013078">
    <property type="entry name" value="His_Pase_superF_clade-1"/>
</dbReference>
<dbReference type="CDD" id="cd07067">
    <property type="entry name" value="HP_PGM_like"/>
    <property type="match status" value="1"/>
</dbReference>
<dbReference type="Pfam" id="PF00300">
    <property type="entry name" value="His_Phos_1"/>
    <property type="match status" value="1"/>
</dbReference>
<evidence type="ECO:0000313" key="1">
    <source>
        <dbReference type="EMBL" id="MBB6142929.1"/>
    </source>
</evidence>
<dbReference type="GO" id="GO:0004619">
    <property type="term" value="F:phosphoglycerate mutase activity"/>
    <property type="evidence" value="ECO:0007669"/>
    <property type="project" value="UniProtKB-EC"/>
</dbReference>
<proteinExistence type="predicted"/>
<evidence type="ECO:0000313" key="2">
    <source>
        <dbReference type="Proteomes" id="UP000538666"/>
    </source>
</evidence>
<keyword evidence="1" id="KW-0378">Hydrolase</keyword>
<keyword evidence="2" id="KW-1185">Reference proteome</keyword>
<dbReference type="EC" id="3.1.3.73" evidence="1"/>
<accession>A0A841JT47</accession>
<comment type="caution">
    <text evidence="1">The sequence shown here is derived from an EMBL/GenBank/DDBJ whole genome shotgun (WGS) entry which is preliminary data.</text>
</comment>
<name>A0A841JT47_9BACT</name>
<dbReference type="Gene3D" id="3.40.50.1240">
    <property type="entry name" value="Phosphoglycerate mutase-like"/>
    <property type="match status" value="1"/>
</dbReference>
<reference evidence="1 2" key="1">
    <citation type="submission" date="2020-08" db="EMBL/GenBank/DDBJ databases">
        <title>Genomic Encyclopedia of Type Strains, Phase IV (KMG-IV): sequencing the most valuable type-strain genomes for metagenomic binning, comparative biology and taxonomic classification.</title>
        <authorList>
            <person name="Goeker M."/>
        </authorList>
    </citation>
    <scope>NUCLEOTIDE SEQUENCE [LARGE SCALE GENOMIC DNA]</scope>
    <source>
        <strain evidence="1 2">DSM 103733</strain>
    </source>
</reference>
<dbReference type="InterPro" id="IPR029033">
    <property type="entry name" value="His_PPase_superfam"/>
</dbReference>
<dbReference type="PANTHER" id="PTHR48100:SF1">
    <property type="entry name" value="HISTIDINE PHOSPHATASE FAMILY PROTEIN-RELATED"/>
    <property type="match status" value="1"/>
</dbReference>
<dbReference type="SUPFAM" id="SSF53254">
    <property type="entry name" value="Phosphoglycerate mutase-like"/>
    <property type="match status" value="1"/>
</dbReference>